<gene>
    <name evidence="1" type="ORF">FWILDA_LOCUS17954</name>
</gene>
<reference evidence="1" key="1">
    <citation type="submission" date="2022-08" db="EMBL/GenBank/DDBJ databases">
        <authorList>
            <person name="Kallberg Y."/>
            <person name="Tangrot J."/>
            <person name="Rosling A."/>
        </authorList>
    </citation>
    <scope>NUCLEOTIDE SEQUENCE</scope>
    <source>
        <strain evidence="1">Wild A</strain>
    </source>
</reference>
<accession>A0A9W4T9I8</accession>
<evidence type="ECO:0000313" key="2">
    <source>
        <dbReference type="Proteomes" id="UP001153678"/>
    </source>
</evidence>
<protein>
    <submittedName>
        <fullName evidence="1">19705_t:CDS:1</fullName>
    </submittedName>
</protein>
<name>A0A9W4T9I8_9GLOM</name>
<feature type="non-terminal residue" evidence="1">
    <location>
        <position position="132"/>
    </location>
</feature>
<dbReference type="OrthoDB" id="550575at2759"/>
<comment type="caution">
    <text evidence="1">The sequence shown here is derived from an EMBL/GenBank/DDBJ whole genome shotgun (WGS) entry which is preliminary data.</text>
</comment>
<keyword evidence="2" id="KW-1185">Reference proteome</keyword>
<dbReference type="Proteomes" id="UP001153678">
    <property type="component" value="Unassembled WGS sequence"/>
</dbReference>
<organism evidence="1 2">
    <name type="scientific">Funneliformis geosporum</name>
    <dbReference type="NCBI Taxonomy" id="1117311"/>
    <lineage>
        <taxon>Eukaryota</taxon>
        <taxon>Fungi</taxon>
        <taxon>Fungi incertae sedis</taxon>
        <taxon>Mucoromycota</taxon>
        <taxon>Glomeromycotina</taxon>
        <taxon>Glomeromycetes</taxon>
        <taxon>Glomerales</taxon>
        <taxon>Glomeraceae</taxon>
        <taxon>Funneliformis</taxon>
    </lineage>
</organism>
<dbReference type="AlphaFoldDB" id="A0A9W4T9I8"/>
<dbReference type="EMBL" id="CAMKVN010015825">
    <property type="protein sequence ID" value="CAI2197193.1"/>
    <property type="molecule type" value="Genomic_DNA"/>
</dbReference>
<evidence type="ECO:0000313" key="1">
    <source>
        <dbReference type="EMBL" id="CAI2197193.1"/>
    </source>
</evidence>
<sequence>QENSDKGLYVITNSYHELEYLNISNHTEFSEISICNIICSNPRYDKISKEAIDKLISLNPNICIKYLAKTLIHPKFINTFRDYLAKNHLSQLYQQYNPNISIISQSLNQNNFFTLMLKVLKNILADLTNPEQ</sequence>
<proteinExistence type="predicted"/>